<dbReference type="Proteomes" id="UP000288758">
    <property type="component" value="Chromosome"/>
</dbReference>
<feature type="region of interest" description="Disordered" evidence="1">
    <location>
        <begin position="128"/>
        <end position="164"/>
    </location>
</feature>
<sequence>MSTALRAQGLDEASILTLREGSISTVSLEHLLFGEGERDSAANVEARLGLVDTTTARPQYVAERDAALTVLHQLPRLQRVVAEKLAAYGRPLGAQLAARTVAQELRLSEDEVLRLHRQALKRMREAMDAKGLGPELPARTERKLRRRRAAAPGGAGRPDGACAPCGGVPPPVGVGRVGAHHHREEGGHVHGGRVRRSRILKGEYVKYSATTGTRHLVCASAEQGRCPNLRAGHCLCGAQVAPREGSLVLKESRRGGRFVKRWLVRCLRCA</sequence>
<evidence type="ECO:0000256" key="1">
    <source>
        <dbReference type="SAM" id="MobiDB-lite"/>
    </source>
</evidence>
<proteinExistence type="predicted"/>
<evidence type="ECO:0000313" key="3">
    <source>
        <dbReference type="Proteomes" id="UP000288758"/>
    </source>
</evidence>
<gene>
    <name evidence="2" type="ORF">EJ065_5686</name>
</gene>
<dbReference type="RefSeq" id="WP_240672485.1">
    <property type="nucleotide sequence ID" value="NZ_CP034669.1"/>
</dbReference>
<dbReference type="AlphaFoldDB" id="A0A410RZ36"/>
<evidence type="ECO:0000313" key="2">
    <source>
        <dbReference type="EMBL" id="QAT87219.1"/>
    </source>
</evidence>
<protein>
    <submittedName>
        <fullName evidence="2">Uncharacterized protein</fullName>
    </submittedName>
</protein>
<name>A0A410RZ36_CORCK</name>
<organism evidence="2 3">
    <name type="scientific">Corallococcus coralloides</name>
    <name type="common">Myxococcus coralloides</name>
    <dbReference type="NCBI Taxonomy" id="184914"/>
    <lineage>
        <taxon>Bacteria</taxon>
        <taxon>Pseudomonadati</taxon>
        <taxon>Myxococcota</taxon>
        <taxon>Myxococcia</taxon>
        <taxon>Myxococcales</taxon>
        <taxon>Cystobacterineae</taxon>
        <taxon>Myxococcaceae</taxon>
        <taxon>Corallococcus</taxon>
    </lineage>
</organism>
<accession>A0A410RZ36</accession>
<dbReference type="EMBL" id="CP034669">
    <property type="protein sequence ID" value="QAT87219.1"/>
    <property type="molecule type" value="Genomic_DNA"/>
</dbReference>
<reference evidence="2 3" key="1">
    <citation type="submission" date="2018-12" db="EMBL/GenBank/DDBJ databases">
        <title>Complete Genome Sequence of the Corallopyronin A producing Myxobacterium Corallococcus coralloides B035.</title>
        <authorList>
            <person name="Bouhired S.M."/>
            <person name="Rupp O."/>
            <person name="Blom J."/>
            <person name="Schaeberle T.F."/>
            <person name="Kehraus S."/>
            <person name="Schiefer A."/>
            <person name="Pfarr K."/>
            <person name="Goesmann A."/>
            <person name="Hoerauf A."/>
            <person name="Koenig G.M."/>
        </authorList>
    </citation>
    <scope>NUCLEOTIDE SEQUENCE [LARGE SCALE GENOMIC DNA]</scope>
    <source>
        <strain evidence="2 3">B035</strain>
    </source>
</reference>